<dbReference type="Proteomes" id="UP000284842">
    <property type="component" value="Unassembled WGS sequence"/>
</dbReference>
<comment type="caution">
    <text evidence="9">The sequence shown here is derived from an EMBL/GenBank/DDBJ whole genome shotgun (WGS) entry which is preliminary data.</text>
</comment>
<evidence type="ECO:0000256" key="6">
    <source>
        <dbReference type="SAM" id="MobiDB-lite"/>
    </source>
</evidence>
<dbReference type="PANTHER" id="PTHR14052:SF0">
    <property type="entry name" value="ORIGIN RECOGNITION COMPLEX SUBUNIT 2"/>
    <property type="match status" value="1"/>
</dbReference>
<dbReference type="Pfam" id="PF24882">
    <property type="entry name" value="WHD_ORC2"/>
    <property type="match status" value="1"/>
</dbReference>
<keyword evidence="3 5" id="KW-0235">DNA replication</keyword>
<feature type="domain" description="Origin recognition complex subunit 2 RecA-like" evidence="7">
    <location>
        <begin position="124"/>
        <end position="297"/>
    </location>
</feature>
<dbReference type="GO" id="GO:0003688">
    <property type="term" value="F:DNA replication origin binding"/>
    <property type="evidence" value="ECO:0007669"/>
    <property type="project" value="UniProtKB-UniRule"/>
</dbReference>
<keyword evidence="10" id="KW-1185">Reference proteome</keyword>
<comment type="similarity">
    <text evidence="2 5">Belongs to the ORC2 family.</text>
</comment>
<evidence type="ECO:0000259" key="8">
    <source>
        <dbReference type="Pfam" id="PF24882"/>
    </source>
</evidence>
<feature type="region of interest" description="Disordered" evidence="6">
    <location>
        <begin position="1"/>
        <end position="58"/>
    </location>
</feature>
<evidence type="ECO:0000256" key="2">
    <source>
        <dbReference type="ARBA" id="ARBA00007421"/>
    </source>
</evidence>
<dbReference type="InterPro" id="IPR056772">
    <property type="entry name" value="RecA-like_ORC2"/>
</dbReference>
<dbReference type="GO" id="GO:0005664">
    <property type="term" value="C:nuclear origin of replication recognition complex"/>
    <property type="evidence" value="ECO:0007669"/>
    <property type="project" value="UniProtKB-UniRule"/>
</dbReference>
<name>A0A409VXL5_9AGAR</name>
<feature type="domain" description="Origin recognition complex subunit 2 winged-helix" evidence="8">
    <location>
        <begin position="379"/>
        <end position="439"/>
    </location>
</feature>
<sequence>MPRLATNHFQQPDIVESDEEEEVEDELEAASEVEDSGGSEDDALPSLKSTTKGKGKANDYQDSKIFVQTAFDAYFTANKAGRVQTSNNVYSDMVLPLSAEEFTDAMKSLSPGLQPIKASVTTERHSKQVFSRMLCEIQAGFNILCYGLGSKRQLLNRFARDWCSKQGHVVVGNGFQPDFHLKDLLNSIELIPSLQKLDLSSTTIEKQASRINDFFSKPKQKAHLYIIIHNIDAAPLRNPKAKSILSLLAHNPKIHLIASIDHINAPLLWTSSEIFARKPPEGASSSSKGFAWLWHDLTTLASYDFELAFVDRTSLSGAHTGGARKKVDALAAQNATAMSETAATHILASVTQKAKKLFALLGQKQLDAIEGSEDASLNDLQQYGMAYDVLFSSARDNFIATSDTALRSLLGEFRDHSLIVSAQSTAGSGEILWIPMRKERLANVLRSLDVS</sequence>
<dbReference type="InParanoid" id="A0A409VXL5"/>
<dbReference type="FunCoup" id="A0A409VXL5">
    <property type="interactions" value="925"/>
</dbReference>
<dbReference type="InterPro" id="IPR007220">
    <property type="entry name" value="ORC2"/>
</dbReference>
<proteinExistence type="inferred from homology"/>
<comment type="subcellular location">
    <subcellularLocation>
        <location evidence="1 5">Nucleus</location>
    </subcellularLocation>
</comment>
<evidence type="ECO:0000256" key="4">
    <source>
        <dbReference type="ARBA" id="ARBA00023242"/>
    </source>
</evidence>
<evidence type="ECO:0000313" key="9">
    <source>
        <dbReference type="EMBL" id="PPQ70987.1"/>
    </source>
</evidence>
<dbReference type="AlphaFoldDB" id="A0A409VXL5"/>
<comment type="function">
    <text evidence="5">Component of the origin recognition complex (ORC) that binds origins of replication. DNA-binding is ATP-dependent. ORC is required to assemble the pre-replication complex necessary to initiate DNA replication.</text>
</comment>
<comment type="subunit">
    <text evidence="5">Component of the origin recognition complex (ORC).</text>
</comment>
<keyword evidence="4 5" id="KW-0539">Nucleus</keyword>
<gene>
    <name evidence="9" type="ORF">CVT24_009943</name>
</gene>
<evidence type="ECO:0000259" key="7">
    <source>
        <dbReference type="Pfam" id="PF04084"/>
    </source>
</evidence>
<organism evidence="9 10">
    <name type="scientific">Panaeolus cyanescens</name>
    <dbReference type="NCBI Taxonomy" id="181874"/>
    <lineage>
        <taxon>Eukaryota</taxon>
        <taxon>Fungi</taxon>
        <taxon>Dikarya</taxon>
        <taxon>Basidiomycota</taxon>
        <taxon>Agaricomycotina</taxon>
        <taxon>Agaricomycetes</taxon>
        <taxon>Agaricomycetidae</taxon>
        <taxon>Agaricales</taxon>
        <taxon>Agaricineae</taxon>
        <taxon>Galeropsidaceae</taxon>
        <taxon>Panaeolus</taxon>
    </lineage>
</organism>
<accession>A0A409VXL5</accession>
<reference evidence="9 10" key="1">
    <citation type="journal article" date="2018" name="Evol. Lett.">
        <title>Horizontal gene cluster transfer increased hallucinogenic mushroom diversity.</title>
        <authorList>
            <person name="Reynolds H.T."/>
            <person name="Vijayakumar V."/>
            <person name="Gluck-Thaler E."/>
            <person name="Korotkin H.B."/>
            <person name="Matheny P.B."/>
            <person name="Slot J.C."/>
        </authorList>
    </citation>
    <scope>NUCLEOTIDE SEQUENCE [LARGE SCALE GENOMIC DNA]</scope>
    <source>
        <strain evidence="9 10">2629</strain>
    </source>
</reference>
<dbReference type="PANTHER" id="PTHR14052">
    <property type="entry name" value="ORIGIN RECOGNITION COMPLEX SUBUNIT 2"/>
    <property type="match status" value="1"/>
</dbReference>
<feature type="compositionally biased region" description="Acidic residues" evidence="6">
    <location>
        <begin position="15"/>
        <end position="43"/>
    </location>
</feature>
<dbReference type="GO" id="GO:0006260">
    <property type="term" value="P:DNA replication"/>
    <property type="evidence" value="ECO:0007669"/>
    <property type="project" value="UniProtKB-UniRule"/>
</dbReference>
<evidence type="ECO:0000256" key="5">
    <source>
        <dbReference type="RuleBase" id="RU368084"/>
    </source>
</evidence>
<evidence type="ECO:0000256" key="1">
    <source>
        <dbReference type="ARBA" id="ARBA00004123"/>
    </source>
</evidence>
<dbReference type="EMBL" id="NHTK01005932">
    <property type="protein sequence ID" value="PPQ70987.1"/>
    <property type="molecule type" value="Genomic_DNA"/>
</dbReference>
<dbReference type="OrthoDB" id="346673at2759"/>
<dbReference type="InterPro" id="IPR056773">
    <property type="entry name" value="WHD_ORC2"/>
</dbReference>
<evidence type="ECO:0000256" key="3">
    <source>
        <dbReference type="ARBA" id="ARBA00022705"/>
    </source>
</evidence>
<dbReference type="Pfam" id="PF04084">
    <property type="entry name" value="RecA-like_ORC2"/>
    <property type="match status" value="1"/>
</dbReference>
<dbReference type="STRING" id="181874.A0A409VXL5"/>
<evidence type="ECO:0000313" key="10">
    <source>
        <dbReference type="Proteomes" id="UP000284842"/>
    </source>
</evidence>
<protein>
    <recommendedName>
        <fullName evidence="5">Origin recognition complex subunit 2</fullName>
    </recommendedName>
</protein>